<evidence type="ECO:0000313" key="2">
    <source>
        <dbReference type="Proteomes" id="UP000225972"/>
    </source>
</evidence>
<dbReference type="Proteomes" id="UP000225972">
    <property type="component" value="Unassembled WGS sequence"/>
</dbReference>
<dbReference type="AlphaFoldDB" id="A0A238JDL9"/>
<keyword evidence="2" id="KW-1185">Reference proteome</keyword>
<dbReference type="EMBL" id="FXXP01000002">
    <property type="protein sequence ID" value="SMX28284.1"/>
    <property type="molecule type" value="Genomic_DNA"/>
</dbReference>
<name>A0A238JDL9_9RHOB</name>
<organism evidence="1 2">
    <name type="scientific">Pelagimonas phthalicica</name>
    <dbReference type="NCBI Taxonomy" id="1037362"/>
    <lineage>
        <taxon>Bacteria</taxon>
        <taxon>Pseudomonadati</taxon>
        <taxon>Pseudomonadota</taxon>
        <taxon>Alphaproteobacteria</taxon>
        <taxon>Rhodobacterales</taxon>
        <taxon>Roseobacteraceae</taxon>
        <taxon>Pelagimonas</taxon>
    </lineage>
</organism>
<dbReference type="OrthoDB" id="7868545at2"/>
<protein>
    <submittedName>
        <fullName evidence="1">Uncharacterized protein</fullName>
    </submittedName>
</protein>
<gene>
    <name evidence="1" type="ORF">TRP8649_02400</name>
</gene>
<dbReference type="RefSeq" id="WP_099245518.1">
    <property type="nucleotide sequence ID" value="NZ_FXXP01000002.1"/>
</dbReference>
<sequence>MEERMYGVVLWADKQDSKAVIWCEDHGNLAYYSAAEQSAHCGVALDAGDLIQFDMSESRDCRYASNLEHVNSGYAPDIAANLQSKPVERNNIVQFPAGRA</sequence>
<reference evidence="2" key="1">
    <citation type="submission" date="2017-05" db="EMBL/GenBank/DDBJ databases">
        <authorList>
            <person name="Rodrigo-Torres L."/>
            <person name="Arahal R. D."/>
            <person name="Lucena T."/>
        </authorList>
    </citation>
    <scope>NUCLEOTIDE SEQUENCE [LARGE SCALE GENOMIC DNA]</scope>
    <source>
        <strain evidence="2">CECT 8649</strain>
    </source>
</reference>
<proteinExistence type="predicted"/>
<evidence type="ECO:0000313" key="1">
    <source>
        <dbReference type="EMBL" id="SMX28284.1"/>
    </source>
</evidence>
<accession>A0A238JDL9</accession>